<evidence type="ECO:0000313" key="2">
    <source>
        <dbReference type="EMBL" id="QHU01422.1"/>
    </source>
</evidence>
<dbReference type="EMBL" id="MN740341">
    <property type="protein sequence ID" value="QHU01422.1"/>
    <property type="molecule type" value="Genomic_DNA"/>
</dbReference>
<evidence type="ECO:0000256" key="1">
    <source>
        <dbReference type="SAM" id="Coils"/>
    </source>
</evidence>
<sequence length="227" mass="26087">MDLSLLKNFQTLIGSSLNSIIEDTVVQFDNIREELTENIEILKNENLELSNKVKELNDKLEEHQFTEENFNKVSIISNLNKQLKESRNENSDLRNYLSKNIPLNPSLVKKNSLSRLVKDDNVKAEEDVLEEDVLEEVLEDALEEVREDALEDAREDALEDALEDAEDAEDVVEDAREDVEEIHIKGKNYYLIDNKLYKIKNGVKGKCVGKMVDGEPILNKNKNKNKN</sequence>
<dbReference type="AlphaFoldDB" id="A0A6C0J6Z5"/>
<protein>
    <submittedName>
        <fullName evidence="2">Uncharacterized protein</fullName>
    </submittedName>
</protein>
<proteinExistence type="predicted"/>
<keyword evidence="1" id="KW-0175">Coiled coil</keyword>
<reference evidence="2" key="1">
    <citation type="journal article" date="2020" name="Nature">
        <title>Giant virus diversity and host interactions through global metagenomics.</title>
        <authorList>
            <person name="Schulz F."/>
            <person name="Roux S."/>
            <person name="Paez-Espino D."/>
            <person name="Jungbluth S."/>
            <person name="Walsh D.A."/>
            <person name="Denef V.J."/>
            <person name="McMahon K.D."/>
            <person name="Konstantinidis K.T."/>
            <person name="Eloe-Fadrosh E.A."/>
            <person name="Kyrpides N.C."/>
            <person name="Woyke T."/>
        </authorList>
    </citation>
    <scope>NUCLEOTIDE SEQUENCE</scope>
    <source>
        <strain evidence="2">GVMAG-M-3300025860-25</strain>
    </source>
</reference>
<accession>A0A6C0J6Z5</accession>
<feature type="coiled-coil region" evidence="1">
    <location>
        <begin position="25"/>
        <end position="96"/>
    </location>
</feature>
<name>A0A6C0J6Z5_9ZZZZ</name>
<feature type="coiled-coil region" evidence="1">
    <location>
        <begin position="155"/>
        <end position="185"/>
    </location>
</feature>
<organism evidence="2">
    <name type="scientific">viral metagenome</name>
    <dbReference type="NCBI Taxonomy" id="1070528"/>
    <lineage>
        <taxon>unclassified sequences</taxon>
        <taxon>metagenomes</taxon>
        <taxon>organismal metagenomes</taxon>
    </lineage>
</organism>